<feature type="domain" description="O-GlcNAc transferase C-terminal" evidence="9">
    <location>
        <begin position="430"/>
        <end position="608"/>
    </location>
</feature>
<gene>
    <name evidence="10" type="ORF">ACFQ2X_02585</name>
</gene>
<dbReference type="PANTHER" id="PTHR44835:SF1">
    <property type="entry name" value="PROTEIN O-GLCNAC TRANSFERASE"/>
    <property type="match status" value="1"/>
</dbReference>
<dbReference type="PROSITE" id="PS50005">
    <property type="entry name" value="TPR"/>
    <property type="match status" value="3"/>
</dbReference>
<comment type="similarity">
    <text evidence="2">Belongs to the glycosyltransferase 41 family. O-GlcNAc transferase subfamily.</text>
</comment>
<feature type="domain" description="O-GlcNAc transferase C-terminal" evidence="9">
    <location>
        <begin position="263"/>
        <end position="412"/>
    </location>
</feature>
<dbReference type="Pfam" id="PF13844">
    <property type="entry name" value="Glyco_transf_41"/>
    <property type="match status" value="2"/>
</dbReference>
<keyword evidence="7 8" id="KW-0802">TPR repeat</keyword>
<accession>A0ABW3U4M8</accession>
<evidence type="ECO:0000256" key="1">
    <source>
        <dbReference type="ARBA" id="ARBA00004922"/>
    </source>
</evidence>
<dbReference type="InterPro" id="IPR051939">
    <property type="entry name" value="Glycosyltr_41/O-GlcNAc_trsf"/>
</dbReference>
<evidence type="ECO:0000256" key="4">
    <source>
        <dbReference type="ARBA" id="ARBA00022676"/>
    </source>
</evidence>
<evidence type="ECO:0000259" key="9">
    <source>
        <dbReference type="Pfam" id="PF13844"/>
    </source>
</evidence>
<name>A0ABW3U4M8_9GAMM</name>
<feature type="repeat" description="TPR" evidence="8">
    <location>
        <begin position="45"/>
        <end position="78"/>
    </location>
</feature>
<reference evidence="11" key="1">
    <citation type="journal article" date="2019" name="Int. J. Syst. Evol. Microbiol.">
        <title>The Global Catalogue of Microorganisms (GCM) 10K type strain sequencing project: providing services to taxonomists for standard genome sequencing and annotation.</title>
        <authorList>
            <consortium name="The Broad Institute Genomics Platform"/>
            <consortium name="The Broad Institute Genome Sequencing Center for Infectious Disease"/>
            <person name="Wu L."/>
            <person name="Ma J."/>
        </authorList>
    </citation>
    <scope>NUCLEOTIDE SEQUENCE [LARGE SCALE GENOMIC DNA]</scope>
    <source>
        <strain evidence="11">CCUG 54356</strain>
    </source>
</reference>
<evidence type="ECO:0000313" key="10">
    <source>
        <dbReference type="EMBL" id="MFD1215474.1"/>
    </source>
</evidence>
<evidence type="ECO:0000256" key="7">
    <source>
        <dbReference type="ARBA" id="ARBA00022803"/>
    </source>
</evidence>
<keyword evidence="4" id="KW-0328">Glycosyltransferase</keyword>
<protein>
    <recommendedName>
        <fullName evidence="3">protein O-GlcNAc transferase</fullName>
        <ecNumber evidence="3">2.4.1.255</ecNumber>
    </recommendedName>
</protein>
<evidence type="ECO:0000256" key="6">
    <source>
        <dbReference type="ARBA" id="ARBA00022737"/>
    </source>
</evidence>
<evidence type="ECO:0000313" key="11">
    <source>
        <dbReference type="Proteomes" id="UP001597264"/>
    </source>
</evidence>
<comment type="caution">
    <text evidence="10">The sequence shown here is derived from an EMBL/GenBank/DDBJ whole genome shotgun (WGS) entry which is preliminary data.</text>
</comment>
<evidence type="ECO:0000256" key="3">
    <source>
        <dbReference type="ARBA" id="ARBA00011970"/>
    </source>
</evidence>
<dbReference type="EMBL" id="JBHTLR010000004">
    <property type="protein sequence ID" value="MFD1215474.1"/>
    <property type="molecule type" value="Genomic_DNA"/>
</dbReference>
<dbReference type="PANTHER" id="PTHR44835">
    <property type="entry name" value="UDP-N-ACETYLGLUCOSAMINE--PEPTIDE N-ACETYLGLUCOSAMINYLTRANSFERASE SPINDLY-RELATED"/>
    <property type="match status" value="1"/>
</dbReference>
<dbReference type="Gene3D" id="3.40.50.11380">
    <property type="match status" value="1"/>
</dbReference>
<dbReference type="SMART" id="SM00028">
    <property type="entry name" value="TPR"/>
    <property type="match status" value="5"/>
</dbReference>
<evidence type="ECO:0000256" key="5">
    <source>
        <dbReference type="ARBA" id="ARBA00022679"/>
    </source>
</evidence>
<dbReference type="Gene3D" id="1.25.40.10">
    <property type="entry name" value="Tetratricopeptide repeat domain"/>
    <property type="match status" value="1"/>
</dbReference>
<dbReference type="SUPFAM" id="SSF48452">
    <property type="entry name" value="TPR-like"/>
    <property type="match status" value="1"/>
</dbReference>
<proteinExistence type="inferred from homology"/>
<dbReference type="InterPro" id="IPR019734">
    <property type="entry name" value="TPR_rpt"/>
</dbReference>
<dbReference type="InterPro" id="IPR011990">
    <property type="entry name" value="TPR-like_helical_dom_sf"/>
</dbReference>
<dbReference type="EC" id="2.4.1.255" evidence="3"/>
<dbReference type="InterPro" id="IPR029489">
    <property type="entry name" value="OGT/SEC/SPY_C"/>
</dbReference>
<sequence>MSVKARSNTQFARTRQAYQRAWDNRDFYSAEKHARKLVKGFPEQVFSWRALGASLIELKQPENALETLAEAVRIAPEDAHIAYLRATAYRALKQWDAAAEAATTALQLDPKHTMAYVECARIQQAQGNLDSALDSIVAARNLQPDHVAVLTQSIHIHSSMRKMADVIDDCERLLSVEKRSPELYNLAAVKHCEMGMLDKAAEYYQRALALRPDYLEAFSNHIFNAHYDPNLSGEDIAALIARWHKTFSPKARPQRPDTGRDPQRPLNLGLLSAGLRNHPVGQMITSALEQLPAEQFRLIAYSTSDTEDHITRRLQRLCADWHRMYGCTDDALNARLREDSIDILIDLSGHTDGNRLRLVAREPAPLIVKWVGGLVNTTGLDAIDYLISDSVETPPGCDDQYYEKLIRLPDDYICYLPPDYAPEVGDLPALREGNITFGCLNNPAKINAPLIEEWARLLQETTGSQLLLRSGQYSDPAFCERIWQHFEGAGVERTRILIEGPAKHDEFLDTYNRIDIALDPWPYSGGLTTCEALLMGVPVITLPGPTFAGRHAATHLVNAGLPELVVDSWDAYRARARELVSDLNSLATIRQHLREILTISPVCDAPRFAGHLATALRAIWQRHCTNEAPAALAFEEDGRAVFDGQTTPIPALESTGPTLLSVAQQEARSGFTFDFNGKVVILDNGGRLLDEHMGERLAQLSAFELLVFDPASRHRELVQTDGLQVFPNTSLGNGNPTTLHACLDPAISAPLRPRQDTRGPGRVLTKLPLPTVALDKIEGLPSLDWLTLDHRSDTTAILMAGNKALASTLLLQIRVLIAPVYEGQPEFSDIIAKVQQQGFQLYRMDHPEHVSRLPAPLAAQHPATQLHAIDLLFIPTAERLVTLTPNQREKLAFILHTIFGYRDLVHEILHHDNSERAELYLQETQHDGGLWPTNSQALHTEISPMDRQHSISDDIDRLLGNSAPANTLH</sequence>
<comment type="pathway">
    <text evidence="1">Protein modification; protein glycosylation.</text>
</comment>
<evidence type="ECO:0000256" key="2">
    <source>
        <dbReference type="ARBA" id="ARBA00005386"/>
    </source>
</evidence>
<dbReference type="RefSeq" id="WP_230437782.1">
    <property type="nucleotide sequence ID" value="NZ_CP087715.1"/>
</dbReference>
<dbReference type="Gene3D" id="3.40.50.2000">
    <property type="entry name" value="Glycogen Phosphorylase B"/>
    <property type="match status" value="1"/>
</dbReference>
<dbReference type="Pfam" id="PF13432">
    <property type="entry name" value="TPR_16"/>
    <property type="match status" value="2"/>
</dbReference>
<dbReference type="SUPFAM" id="SSF53756">
    <property type="entry name" value="UDP-Glycosyltransferase/glycogen phosphorylase"/>
    <property type="match status" value="1"/>
</dbReference>
<keyword evidence="6" id="KW-0677">Repeat</keyword>
<keyword evidence="11" id="KW-1185">Reference proteome</keyword>
<keyword evidence="5" id="KW-0808">Transferase</keyword>
<evidence type="ECO:0000256" key="8">
    <source>
        <dbReference type="PROSITE-ProRule" id="PRU00339"/>
    </source>
</evidence>
<dbReference type="Pfam" id="PF13181">
    <property type="entry name" value="TPR_8"/>
    <property type="match status" value="1"/>
</dbReference>
<feature type="repeat" description="TPR" evidence="8">
    <location>
        <begin position="79"/>
        <end position="112"/>
    </location>
</feature>
<feature type="repeat" description="TPR" evidence="8">
    <location>
        <begin position="181"/>
        <end position="214"/>
    </location>
</feature>
<organism evidence="10 11">
    <name type="scientific">Microbulbifer celer</name>
    <dbReference type="NCBI Taxonomy" id="435905"/>
    <lineage>
        <taxon>Bacteria</taxon>
        <taxon>Pseudomonadati</taxon>
        <taxon>Pseudomonadota</taxon>
        <taxon>Gammaproteobacteria</taxon>
        <taxon>Cellvibrionales</taxon>
        <taxon>Microbulbiferaceae</taxon>
        <taxon>Microbulbifer</taxon>
    </lineage>
</organism>
<dbReference type="Proteomes" id="UP001597264">
    <property type="component" value="Unassembled WGS sequence"/>
</dbReference>